<evidence type="ECO:0000259" key="7">
    <source>
        <dbReference type="PROSITE" id="PS50203"/>
    </source>
</evidence>
<comment type="caution">
    <text evidence="8">The sequence shown here is derived from an EMBL/GenBank/DDBJ whole genome shotgun (WGS) entry which is preliminary data.</text>
</comment>
<comment type="similarity">
    <text evidence="1">Belongs to the peptidase C2 family.</text>
</comment>
<evidence type="ECO:0000313" key="8">
    <source>
        <dbReference type="EMBL" id="CAF1688437.1"/>
    </source>
</evidence>
<evidence type="ECO:0000256" key="5">
    <source>
        <dbReference type="PIRSR" id="PIRSR622684-1"/>
    </source>
</evidence>
<name>A0A816HP08_ADIRI</name>
<feature type="active site" evidence="5">
    <location>
        <position position="88"/>
    </location>
</feature>
<keyword evidence="9" id="KW-1185">Reference proteome</keyword>
<dbReference type="SUPFAM" id="SSF54001">
    <property type="entry name" value="Cysteine proteinases"/>
    <property type="match status" value="1"/>
</dbReference>
<dbReference type="PROSITE" id="PS00139">
    <property type="entry name" value="THIOL_PROTEASE_CYS"/>
    <property type="match status" value="1"/>
</dbReference>
<proteinExistence type="inferred from homology"/>
<dbReference type="GO" id="GO:0005737">
    <property type="term" value="C:cytoplasm"/>
    <property type="evidence" value="ECO:0007669"/>
    <property type="project" value="TreeGrafter"/>
</dbReference>
<comment type="caution">
    <text evidence="6">Lacks conserved residue(s) required for the propagation of feature annotation.</text>
</comment>
<dbReference type="PANTHER" id="PTHR10183">
    <property type="entry name" value="CALPAIN"/>
    <property type="match status" value="1"/>
</dbReference>
<evidence type="ECO:0000256" key="6">
    <source>
        <dbReference type="PROSITE-ProRule" id="PRU00239"/>
    </source>
</evidence>
<dbReference type="PANTHER" id="PTHR10183:SF433">
    <property type="entry name" value="CALPAIN-A-RELATED"/>
    <property type="match status" value="1"/>
</dbReference>
<dbReference type="EMBL" id="CAJNOR010018323">
    <property type="protein sequence ID" value="CAF1688437.1"/>
    <property type="molecule type" value="Genomic_DNA"/>
</dbReference>
<dbReference type="PROSITE" id="PS50203">
    <property type="entry name" value="CALPAIN_CAT"/>
    <property type="match status" value="1"/>
</dbReference>
<evidence type="ECO:0000313" key="9">
    <source>
        <dbReference type="Proteomes" id="UP000663828"/>
    </source>
</evidence>
<sequence length="121" mass="14008">MAKCDHTIRIFEGQDFESIRLQCRQENKLFDDSLFPAQVESLSNNYQNLIPSWRDITWNRPGEIVDDPQFIVNGIKRTDPNQGDLGNCWFIAAMSALTQNNLVLNRVIPPDQSFSKDWYGE</sequence>
<protein>
    <recommendedName>
        <fullName evidence="7">Calpain catalytic domain-containing protein</fullName>
    </recommendedName>
</protein>
<dbReference type="PRINTS" id="PR00704">
    <property type="entry name" value="CALPAIN"/>
</dbReference>
<accession>A0A816HP08</accession>
<dbReference type="InterPro" id="IPR001300">
    <property type="entry name" value="Peptidase_C2_calpain_cat"/>
</dbReference>
<evidence type="ECO:0000256" key="2">
    <source>
        <dbReference type="ARBA" id="ARBA00022670"/>
    </source>
</evidence>
<organism evidence="8 9">
    <name type="scientific">Adineta ricciae</name>
    <name type="common">Rotifer</name>
    <dbReference type="NCBI Taxonomy" id="249248"/>
    <lineage>
        <taxon>Eukaryota</taxon>
        <taxon>Metazoa</taxon>
        <taxon>Spiralia</taxon>
        <taxon>Gnathifera</taxon>
        <taxon>Rotifera</taxon>
        <taxon>Eurotatoria</taxon>
        <taxon>Bdelloidea</taxon>
        <taxon>Adinetida</taxon>
        <taxon>Adinetidae</taxon>
        <taxon>Adineta</taxon>
    </lineage>
</organism>
<keyword evidence="4" id="KW-0788">Thiol protease</keyword>
<evidence type="ECO:0000256" key="1">
    <source>
        <dbReference type="ARBA" id="ARBA00007623"/>
    </source>
</evidence>
<evidence type="ECO:0000256" key="4">
    <source>
        <dbReference type="ARBA" id="ARBA00022807"/>
    </source>
</evidence>
<dbReference type="GO" id="GO:0006508">
    <property type="term" value="P:proteolysis"/>
    <property type="evidence" value="ECO:0007669"/>
    <property type="project" value="UniProtKB-KW"/>
</dbReference>
<dbReference type="InterPro" id="IPR038765">
    <property type="entry name" value="Papain-like_cys_pep_sf"/>
</dbReference>
<gene>
    <name evidence="8" type="ORF">XAT740_LOCUS62852</name>
</gene>
<dbReference type="AlphaFoldDB" id="A0A816HP08"/>
<keyword evidence="2" id="KW-0645">Protease</keyword>
<reference evidence="8" key="1">
    <citation type="submission" date="2021-02" db="EMBL/GenBank/DDBJ databases">
        <authorList>
            <person name="Nowell W R."/>
        </authorList>
    </citation>
    <scope>NUCLEOTIDE SEQUENCE</scope>
</reference>
<dbReference type="InterPro" id="IPR000169">
    <property type="entry name" value="Pept_cys_AS"/>
</dbReference>
<dbReference type="InterPro" id="IPR022684">
    <property type="entry name" value="Calpain_cysteine_protease"/>
</dbReference>
<evidence type="ECO:0000256" key="3">
    <source>
        <dbReference type="ARBA" id="ARBA00022801"/>
    </source>
</evidence>
<dbReference type="Pfam" id="PF00648">
    <property type="entry name" value="Peptidase_C2"/>
    <property type="match status" value="1"/>
</dbReference>
<dbReference type="GO" id="GO:0004198">
    <property type="term" value="F:calcium-dependent cysteine-type endopeptidase activity"/>
    <property type="evidence" value="ECO:0007669"/>
    <property type="project" value="InterPro"/>
</dbReference>
<keyword evidence="3" id="KW-0378">Hydrolase</keyword>
<dbReference type="Proteomes" id="UP000663828">
    <property type="component" value="Unassembled WGS sequence"/>
</dbReference>
<feature type="domain" description="Calpain catalytic" evidence="7">
    <location>
        <begin position="29"/>
        <end position="121"/>
    </location>
</feature>